<evidence type="ECO:0000313" key="3">
    <source>
        <dbReference type="Proteomes" id="UP001153076"/>
    </source>
</evidence>
<evidence type="ECO:0000256" key="1">
    <source>
        <dbReference type="SAM" id="MobiDB-lite"/>
    </source>
</evidence>
<feature type="region of interest" description="Disordered" evidence="1">
    <location>
        <begin position="133"/>
        <end position="163"/>
    </location>
</feature>
<accession>A0A9Q1GXL9</accession>
<dbReference type="Proteomes" id="UP001153076">
    <property type="component" value="Unassembled WGS sequence"/>
</dbReference>
<gene>
    <name evidence="2" type="ORF">Cgig2_023243</name>
</gene>
<organism evidence="2 3">
    <name type="scientific">Carnegiea gigantea</name>
    <dbReference type="NCBI Taxonomy" id="171969"/>
    <lineage>
        <taxon>Eukaryota</taxon>
        <taxon>Viridiplantae</taxon>
        <taxon>Streptophyta</taxon>
        <taxon>Embryophyta</taxon>
        <taxon>Tracheophyta</taxon>
        <taxon>Spermatophyta</taxon>
        <taxon>Magnoliopsida</taxon>
        <taxon>eudicotyledons</taxon>
        <taxon>Gunneridae</taxon>
        <taxon>Pentapetalae</taxon>
        <taxon>Caryophyllales</taxon>
        <taxon>Cactineae</taxon>
        <taxon>Cactaceae</taxon>
        <taxon>Cactoideae</taxon>
        <taxon>Echinocereeae</taxon>
        <taxon>Carnegiea</taxon>
    </lineage>
</organism>
<comment type="caution">
    <text evidence="2">The sequence shown here is derived from an EMBL/GenBank/DDBJ whole genome shotgun (WGS) entry which is preliminary data.</text>
</comment>
<reference evidence="2" key="1">
    <citation type="submission" date="2022-04" db="EMBL/GenBank/DDBJ databases">
        <title>Carnegiea gigantea Genome sequencing and assembly v2.</title>
        <authorList>
            <person name="Copetti D."/>
            <person name="Sanderson M.J."/>
            <person name="Burquez A."/>
            <person name="Wojciechowski M.F."/>
        </authorList>
    </citation>
    <scope>NUCLEOTIDE SEQUENCE</scope>
    <source>
        <strain evidence="2">SGP5-SGP5p</strain>
        <tissue evidence="2">Aerial part</tissue>
    </source>
</reference>
<evidence type="ECO:0000313" key="2">
    <source>
        <dbReference type="EMBL" id="KAJ8427948.1"/>
    </source>
</evidence>
<dbReference type="AlphaFoldDB" id="A0A9Q1GXL9"/>
<name>A0A9Q1GXL9_9CARY</name>
<protein>
    <submittedName>
        <fullName evidence="2">Uncharacterized protein</fullName>
    </submittedName>
</protein>
<dbReference type="EMBL" id="JAKOGI010001073">
    <property type="protein sequence ID" value="KAJ8427948.1"/>
    <property type="molecule type" value="Genomic_DNA"/>
</dbReference>
<proteinExistence type="predicted"/>
<sequence>MVFGDIGIFRDDYGTFVWHLSTFAIGVPDLATAMYPPLFLSSTGDEREAFNAPWWLLAVAVPVGSLDGCSMASYKSRSDLLQFPDHFLYPCPHPFSSVVTTNVFTPPSIPQSHSVESSSPNQAHHANLLHPTQLSHDGLTRGSKLPTDLDGTSSHSSGSKDKATIPTFSRAVKLGLGSLDSHSLSRIMLEYHDHPSEGHLESTYKVNSFGVTSTEFDLPTMSLFGKI</sequence>
<keyword evidence="3" id="KW-1185">Reference proteome</keyword>